<keyword evidence="2" id="KW-0472">Membrane</keyword>
<name>A0A2B4SPF4_STYPI</name>
<keyword evidence="4" id="KW-1185">Reference proteome</keyword>
<feature type="coiled-coil region" evidence="1">
    <location>
        <begin position="118"/>
        <end position="188"/>
    </location>
</feature>
<organism evidence="3 4">
    <name type="scientific">Stylophora pistillata</name>
    <name type="common">Smooth cauliflower coral</name>
    <dbReference type="NCBI Taxonomy" id="50429"/>
    <lineage>
        <taxon>Eukaryota</taxon>
        <taxon>Metazoa</taxon>
        <taxon>Cnidaria</taxon>
        <taxon>Anthozoa</taxon>
        <taxon>Hexacorallia</taxon>
        <taxon>Scleractinia</taxon>
        <taxon>Astrocoeniina</taxon>
        <taxon>Pocilloporidae</taxon>
        <taxon>Stylophora</taxon>
    </lineage>
</organism>
<accession>A0A2B4SPF4</accession>
<keyword evidence="1" id="KW-0175">Coiled coil</keyword>
<evidence type="ECO:0000256" key="2">
    <source>
        <dbReference type="SAM" id="Phobius"/>
    </source>
</evidence>
<dbReference type="EMBL" id="LSMT01000031">
    <property type="protein sequence ID" value="PFX31791.1"/>
    <property type="molecule type" value="Genomic_DNA"/>
</dbReference>
<sequence length="248" mass="29533">MEPDAQEQKQVQSAVYTIQDGQIELARLQKQLTQLEERFDKYFNRLDELEKSCARMQKDLEITEQMIKEEHVFMQEQLAPRKTEKAATPQETAMRYGFEKRPTFAINFSLREGEGSPVARLERQRYLLERQLEQYFRDLDELERLCKLAKEQMETSKRRITEKYEGIRKNTERELQLIAARRENGEERRRQELVDAAISQRNQEPKAELTTSDMIFEVFKLVCSLVLDILVVYAVFKIAKCFWMTWSS</sequence>
<dbReference type="AlphaFoldDB" id="A0A2B4SPF4"/>
<dbReference type="Proteomes" id="UP000225706">
    <property type="component" value="Unassembled WGS sequence"/>
</dbReference>
<protein>
    <submittedName>
        <fullName evidence="3">Uncharacterized protein</fullName>
    </submittedName>
</protein>
<gene>
    <name evidence="3" type="ORF">AWC38_SpisGene3407</name>
</gene>
<comment type="caution">
    <text evidence="3">The sequence shown here is derived from an EMBL/GenBank/DDBJ whole genome shotgun (WGS) entry which is preliminary data.</text>
</comment>
<feature type="transmembrane region" description="Helical" evidence="2">
    <location>
        <begin position="218"/>
        <end position="236"/>
    </location>
</feature>
<feature type="coiled-coil region" evidence="1">
    <location>
        <begin position="18"/>
        <end position="66"/>
    </location>
</feature>
<proteinExistence type="predicted"/>
<keyword evidence="2" id="KW-0812">Transmembrane</keyword>
<evidence type="ECO:0000313" key="3">
    <source>
        <dbReference type="EMBL" id="PFX31791.1"/>
    </source>
</evidence>
<reference evidence="4" key="1">
    <citation type="journal article" date="2017" name="bioRxiv">
        <title>Comparative analysis of the genomes of Stylophora pistillata and Acropora digitifera provides evidence for extensive differences between species of corals.</title>
        <authorList>
            <person name="Voolstra C.R."/>
            <person name="Li Y."/>
            <person name="Liew Y.J."/>
            <person name="Baumgarten S."/>
            <person name="Zoccola D."/>
            <person name="Flot J.-F."/>
            <person name="Tambutte S."/>
            <person name="Allemand D."/>
            <person name="Aranda M."/>
        </authorList>
    </citation>
    <scope>NUCLEOTIDE SEQUENCE [LARGE SCALE GENOMIC DNA]</scope>
</reference>
<keyword evidence="2" id="KW-1133">Transmembrane helix</keyword>
<evidence type="ECO:0000313" key="4">
    <source>
        <dbReference type="Proteomes" id="UP000225706"/>
    </source>
</evidence>
<evidence type="ECO:0000256" key="1">
    <source>
        <dbReference type="SAM" id="Coils"/>
    </source>
</evidence>